<feature type="compositionally biased region" description="Acidic residues" evidence="1">
    <location>
        <begin position="83"/>
        <end position="92"/>
    </location>
</feature>
<feature type="compositionally biased region" description="Basic and acidic residues" evidence="1">
    <location>
        <begin position="121"/>
        <end position="132"/>
    </location>
</feature>
<keyword evidence="3" id="KW-1185">Reference proteome</keyword>
<evidence type="ECO:0000313" key="3">
    <source>
        <dbReference type="Proteomes" id="UP001157034"/>
    </source>
</evidence>
<name>A0ABQ6K579_9MICO</name>
<feature type="compositionally biased region" description="Basic and acidic residues" evidence="1">
    <location>
        <begin position="51"/>
        <end position="60"/>
    </location>
</feature>
<comment type="caution">
    <text evidence="2">The sequence shown here is derived from an EMBL/GenBank/DDBJ whole genome shotgun (WGS) entry which is preliminary data.</text>
</comment>
<evidence type="ECO:0000313" key="2">
    <source>
        <dbReference type="EMBL" id="GMA95519.1"/>
    </source>
</evidence>
<accession>A0ABQ6K579</accession>
<feature type="region of interest" description="Disordered" evidence="1">
    <location>
        <begin position="1"/>
        <end position="161"/>
    </location>
</feature>
<proteinExistence type="predicted"/>
<gene>
    <name evidence="2" type="ORF">GCM10025881_23430</name>
</gene>
<evidence type="ECO:0000256" key="1">
    <source>
        <dbReference type="SAM" id="MobiDB-lite"/>
    </source>
</evidence>
<organism evidence="2 3">
    <name type="scientific">Pseudolysinimonas kribbensis</name>
    <dbReference type="NCBI Taxonomy" id="433641"/>
    <lineage>
        <taxon>Bacteria</taxon>
        <taxon>Bacillati</taxon>
        <taxon>Actinomycetota</taxon>
        <taxon>Actinomycetes</taxon>
        <taxon>Micrococcales</taxon>
        <taxon>Microbacteriaceae</taxon>
        <taxon>Pseudolysinimonas</taxon>
    </lineage>
</organism>
<feature type="compositionally biased region" description="Basic and acidic residues" evidence="1">
    <location>
        <begin position="69"/>
        <end position="82"/>
    </location>
</feature>
<dbReference type="Proteomes" id="UP001157034">
    <property type="component" value="Unassembled WGS sequence"/>
</dbReference>
<reference evidence="3" key="1">
    <citation type="journal article" date="2019" name="Int. J. Syst. Evol. Microbiol.">
        <title>The Global Catalogue of Microorganisms (GCM) 10K type strain sequencing project: providing services to taxonomists for standard genome sequencing and annotation.</title>
        <authorList>
            <consortium name="The Broad Institute Genomics Platform"/>
            <consortium name="The Broad Institute Genome Sequencing Center for Infectious Disease"/>
            <person name="Wu L."/>
            <person name="Ma J."/>
        </authorList>
    </citation>
    <scope>NUCLEOTIDE SEQUENCE [LARGE SCALE GENOMIC DNA]</scope>
    <source>
        <strain evidence="3">NBRC 108894</strain>
    </source>
</reference>
<dbReference type="EMBL" id="BSVB01000001">
    <property type="protein sequence ID" value="GMA95519.1"/>
    <property type="molecule type" value="Genomic_DNA"/>
</dbReference>
<protein>
    <submittedName>
        <fullName evidence="2">Uncharacterized protein</fullName>
    </submittedName>
</protein>
<feature type="compositionally biased region" description="Basic and acidic residues" evidence="1">
    <location>
        <begin position="1"/>
        <end position="18"/>
    </location>
</feature>
<sequence length="161" mass="17684">MADHEADQRDRAAEQARDEELDGLPQHDAAAAATTLPAERERAVADPVDDDRERHRDRLGPELAVSDVLGREHRGAQRVEHPDVDEEPDAADGQERDALAEQRAQPRRPDGGPQRGTPRPAHLDRAGRDALRHATPPGQRSARGGRPRVADGWAARRRPSA</sequence>